<comment type="caution">
    <text evidence="3">The sequence shown here is derived from an EMBL/GenBank/DDBJ whole genome shotgun (WGS) entry which is preliminary data.</text>
</comment>
<evidence type="ECO:0000256" key="2">
    <source>
        <dbReference type="SAM" id="MobiDB-lite"/>
    </source>
</evidence>
<dbReference type="AlphaFoldDB" id="A0AAU9JN73"/>
<feature type="region of interest" description="Disordered" evidence="2">
    <location>
        <begin position="19"/>
        <end position="47"/>
    </location>
</feature>
<gene>
    <name evidence="3" type="ORF">BSTOLATCC_MIC44389</name>
</gene>
<name>A0AAU9JN73_9CILI</name>
<keyword evidence="1" id="KW-0175">Coiled coil</keyword>
<feature type="compositionally biased region" description="Polar residues" evidence="2">
    <location>
        <begin position="19"/>
        <end position="39"/>
    </location>
</feature>
<feature type="coiled-coil region" evidence="1">
    <location>
        <begin position="64"/>
        <end position="156"/>
    </location>
</feature>
<keyword evidence="4" id="KW-1185">Reference proteome</keyword>
<feature type="compositionally biased region" description="Basic residues" evidence="2">
    <location>
        <begin position="327"/>
        <end position="343"/>
    </location>
</feature>
<organism evidence="3 4">
    <name type="scientific">Blepharisma stoltei</name>
    <dbReference type="NCBI Taxonomy" id="1481888"/>
    <lineage>
        <taxon>Eukaryota</taxon>
        <taxon>Sar</taxon>
        <taxon>Alveolata</taxon>
        <taxon>Ciliophora</taxon>
        <taxon>Postciliodesmatophora</taxon>
        <taxon>Heterotrichea</taxon>
        <taxon>Heterotrichida</taxon>
        <taxon>Blepharismidae</taxon>
        <taxon>Blepharisma</taxon>
    </lineage>
</organism>
<dbReference type="EMBL" id="CAJZBQ010000044">
    <property type="protein sequence ID" value="CAG9327761.1"/>
    <property type="molecule type" value="Genomic_DNA"/>
</dbReference>
<accession>A0AAU9JN73</accession>
<evidence type="ECO:0000256" key="1">
    <source>
        <dbReference type="SAM" id="Coils"/>
    </source>
</evidence>
<feature type="coiled-coil region" evidence="1">
    <location>
        <begin position="208"/>
        <end position="267"/>
    </location>
</feature>
<evidence type="ECO:0000313" key="4">
    <source>
        <dbReference type="Proteomes" id="UP001162131"/>
    </source>
</evidence>
<sequence>MFNSQLSYKSSLDQFKSQDRYSYSPGNYQNSLYESSSKFPRNERSSLETFSPKQTFSSLSTYSKASYEIESEALKRDMGRLRSRIDFNNSEHSRKIADLKDAYEEQLRNIQKQKEYELNSIDKKIQFKEIDLDALRERIENEQSSLAKEKANQERNTSKLSIDLRNTAIEISEMRGEFEEISQNDIERKKIEIDRLLDYQQRESDAIAQDQQMQYQDMQNRISNKEKLIRSLENELRQLRKDLLFNTDEHENQIAMLKEKLYNAKKDIEVNEIDINKIIATRDGARNEIQYLSKEATAMEGELSTLMRRNSNLKEKSGKLGELVYGKKVKSPNKSPKKNKFNN</sequence>
<dbReference type="Proteomes" id="UP001162131">
    <property type="component" value="Unassembled WGS sequence"/>
</dbReference>
<evidence type="ECO:0000313" key="3">
    <source>
        <dbReference type="EMBL" id="CAG9327761.1"/>
    </source>
</evidence>
<protein>
    <submittedName>
        <fullName evidence="3">Uncharacterized protein</fullName>
    </submittedName>
</protein>
<proteinExistence type="predicted"/>
<feature type="region of interest" description="Disordered" evidence="2">
    <location>
        <begin position="308"/>
        <end position="343"/>
    </location>
</feature>
<reference evidence="3" key="1">
    <citation type="submission" date="2021-09" db="EMBL/GenBank/DDBJ databases">
        <authorList>
            <consortium name="AG Swart"/>
            <person name="Singh M."/>
            <person name="Singh A."/>
            <person name="Seah K."/>
            <person name="Emmerich C."/>
        </authorList>
    </citation>
    <scope>NUCLEOTIDE SEQUENCE</scope>
    <source>
        <strain evidence="3">ATCC30299</strain>
    </source>
</reference>